<dbReference type="GO" id="GO:0006508">
    <property type="term" value="P:proteolysis"/>
    <property type="evidence" value="ECO:0007669"/>
    <property type="project" value="UniProtKB-KW"/>
</dbReference>
<dbReference type="PRINTS" id="PR00723">
    <property type="entry name" value="SUBTILISIN"/>
</dbReference>
<comment type="caution">
    <text evidence="12">The sequence shown here is derived from an EMBL/GenBank/DDBJ whole genome shotgun (WGS) entry which is preliminary data.</text>
</comment>
<dbReference type="InterPro" id="IPR034193">
    <property type="entry name" value="PCSK9_ProteinaseK-like"/>
</dbReference>
<sequence length="538" mass="55054">MKPVTASIALSTALWSASAVAAPTSFGFDGGYIARMKSWAEEAATFPAGSRTSVAQADTTVADAAASASATANTTTSHESGGDEFVVLFDSDHPAPPEVEEVLQRLELSSNHSDVVYTFNNSAFRGFTAKMKDHCVEALGSMAEIATVEKKLSIQSQATLTREGSPWGLQRISSSSQVTGNDEELAYTYTYDDAGLGKGVDIYVVDTGINVEHVVFGGRARHGFAANDFNGNHTDGAGHGTHVAGTAAGASLGVASGANIIAVKVLDENGGGSSSDTIAGIDWVVTQHDKRKNDADFVGSVLSMSFGTDSVSDSLTNAIKKAVSAGIHASVAAGNKGVDACTSSPANAGGVQGGAVTVGSIGINDTVSSFSNTGSCTDIFAPGENVLSSYIGGTNVVQYLDGTSMACPHVSGIMAYLIAKDETLREPAAMKAHLSTTALTNLVSGLVLGDAPKILVNNGITLSLAKREGEDSDNSTDSSAASSSSNSGSSKQLGGFTLTSDEKKTWFRRQSDSSASASASASVLGDFVLTGDAKKTWF</sequence>
<feature type="compositionally biased region" description="Low complexity" evidence="8">
    <location>
        <begin position="475"/>
        <end position="490"/>
    </location>
</feature>
<organism evidence="12 13">
    <name type="scientific">Diplodia seriata</name>
    <dbReference type="NCBI Taxonomy" id="420778"/>
    <lineage>
        <taxon>Eukaryota</taxon>
        <taxon>Fungi</taxon>
        <taxon>Dikarya</taxon>
        <taxon>Ascomycota</taxon>
        <taxon>Pezizomycotina</taxon>
        <taxon>Dothideomycetes</taxon>
        <taxon>Dothideomycetes incertae sedis</taxon>
        <taxon>Botryosphaeriales</taxon>
        <taxon>Botryosphaeriaceae</taxon>
        <taxon>Diplodia</taxon>
    </lineage>
</organism>
<dbReference type="SUPFAM" id="SSF52743">
    <property type="entry name" value="Subtilisin-like"/>
    <property type="match status" value="1"/>
</dbReference>
<evidence type="ECO:0000256" key="7">
    <source>
        <dbReference type="RuleBase" id="RU003355"/>
    </source>
</evidence>
<dbReference type="PROSITE" id="PS00138">
    <property type="entry name" value="SUBTILASE_SER"/>
    <property type="match status" value="1"/>
</dbReference>
<evidence type="ECO:0000256" key="8">
    <source>
        <dbReference type="SAM" id="MobiDB-lite"/>
    </source>
</evidence>
<evidence type="ECO:0000256" key="6">
    <source>
        <dbReference type="PROSITE-ProRule" id="PRU01240"/>
    </source>
</evidence>
<evidence type="ECO:0000313" key="13">
    <source>
        <dbReference type="Proteomes" id="UP000190776"/>
    </source>
</evidence>
<feature type="domain" description="Peptidase S8/S53" evidence="10">
    <location>
        <begin position="197"/>
        <end position="440"/>
    </location>
</feature>
<dbReference type="PROSITE" id="PS00136">
    <property type="entry name" value="SUBTILASE_ASP"/>
    <property type="match status" value="1"/>
</dbReference>
<keyword evidence="4 6" id="KW-0378">Hydrolase</keyword>
<evidence type="ECO:0000256" key="1">
    <source>
        <dbReference type="ARBA" id="ARBA00011073"/>
    </source>
</evidence>
<dbReference type="STRING" id="420778.A0A1S8BJ30"/>
<feature type="signal peptide" evidence="9">
    <location>
        <begin position="1"/>
        <end position="21"/>
    </location>
</feature>
<feature type="region of interest" description="Disordered" evidence="8">
    <location>
        <begin position="467"/>
        <end position="496"/>
    </location>
</feature>
<dbReference type="PANTHER" id="PTHR43806">
    <property type="entry name" value="PEPTIDASE S8"/>
    <property type="match status" value="1"/>
</dbReference>
<dbReference type="InterPro" id="IPR036852">
    <property type="entry name" value="Peptidase_S8/S53_dom_sf"/>
</dbReference>
<feature type="active site" description="Charge relay system" evidence="6">
    <location>
        <position position="239"/>
    </location>
</feature>
<feature type="domain" description="Inhibitor I9" evidence="11">
    <location>
        <begin position="86"/>
        <end position="150"/>
    </location>
</feature>
<dbReference type="AlphaFoldDB" id="A0A1S8BJ30"/>
<keyword evidence="2 6" id="KW-0645">Protease</keyword>
<dbReference type="InterPro" id="IPR023827">
    <property type="entry name" value="Peptidase_S8_Asp-AS"/>
</dbReference>
<dbReference type="Gene3D" id="3.40.50.200">
    <property type="entry name" value="Peptidase S8/S53 domain"/>
    <property type="match status" value="1"/>
</dbReference>
<dbReference type="InterPro" id="IPR000209">
    <property type="entry name" value="Peptidase_S8/S53_dom"/>
</dbReference>
<evidence type="ECO:0000313" key="12">
    <source>
        <dbReference type="EMBL" id="OMP87268.1"/>
    </source>
</evidence>
<dbReference type="PROSITE" id="PS00137">
    <property type="entry name" value="SUBTILASE_HIS"/>
    <property type="match status" value="1"/>
</dbReference>
<protein>
    <submittedName>
        <fullName evidence="12">Subtilisin-like protease 3</fullName>
    </submittedName>
</protein>
<dbReference type="CDD" id="cd04077">
    <property type="entry name" value="Peptidases_S8_PCSK9_ProteinaseK_like"/>
    <property type="match status" value="1"/>
</dbReference>
<keyword evidence="5 6" id="KW-0720">Serine protease</keyword>
<evidence type="ECO:0000256" key="4">
    <source>
        <dbReference type="ARBA" id="ARBA00022801"/>
    </source>
</evidence>
<feature type="active site" description="Charge relay system" evidence="6">
    <location>
        <position position="404"/>
    </location>
</feature>
<evidence type="ECO:0000259" key="10">
    <source>
        <dbReference type="Pfam" id="PF00082"/>
    </source>
</evidence>
<dbReference type="OrthoDB" id="206201at2759"/>
<dbReference type="InterPro" id="IPR010259">
    <property type="entry name" value="S8pro/Inhibitor_I9"/>
</dbReference>
<keyword evidence="3 9" id="KW-0732">Signal</keyword>
<dbReference type="InterPro" id="IPR050131">
    <property type="entry name" value="Peptidase_S8_subtilisin-like"/>
</dbReference>
<accession>A0A1S8BJ30</accession>
<feature type="active site" description="Charge relay system" evidence="6">
    <location>
        <position position="206"/>
    </location>
</feature>
<comment type="similarity">
    <text evidence="1 6 7">Belongs to the peptidase S8 family.</text>
</comment>
<feature type="chain" id="PRO_5012639409" evidence="9">
    <location>
        <begin position="22"/>
        <end position="538"/>
    </location>
</feature>
<dbReference type="PROSITE" id="PS51892">
    <property type="entry name" value="SUBTILASE"/>
    <property type="match status" value="1"/>
</dbReference>
<dbReference type="PANTHER" id="PTHR43806:SF11">
    <property type="entry name" value="CEREVISIN-RELATED"/>
    <property type="match status" value="1"/>
</dbReference>
<dbReference type="GO" id="GO:0004252">
    <property type="term" value="F:serine-type endopeptidase activity"/>
    <property type="evidence" value="ECO:0007669"/>
    <property type="project" value="UniProtKB-UniRule"/>
</dbReference>
<dbReference type="Proteomes" id="UP000190776">
    <property type="component" value="Unassembled WGS sequence"/>
</dbReference>
<evidence type="ECO:0000259" key="11">
    <source>
        <dbReference type="Pfam" id="PF05922"/>
    </source>
</evidence>
<dbReference type="InterPro" id="IPR015500">
    <property type="entry name" value="Peptidase_S8_subtilisin-rel"/>
</dbReference>
<dbReference type="Pfam" id="PF00082">
    <property type="entry name" value="Peptidase_S8"/>
    <property type="match status" value="1"/>
</dbReference>
<dbReference type="Pfam" id="PF05922">
    <property type="entry name" value="Inhibitor_I9"/>
    <property type="match status" value="1"/>
</dbReference>
<evidence type="ECO:0000256" key="2">
    <source>
        <dbReference type="ARBA" id="ARBA00022670"/>
    </source>
</evidence>
<reference evidence="12 13" key="1">
    <citation type="submission" date="2017-01" db="EMBL/GenBank/DDBJ databases">
        <title>Draft genome sequence of Diplodia seriata F98.1, a fungal species involved in grapevine trunk diseases.</title>
        <authorList>
            <person name="Robert-Siegwald G."/>
            <person name="Vallet J."/>
            <person name="Abou-Mansour E."/>
            <person name="Xu J."/>
            <person name="Rey P."/>
            <person name="Bertsch C."/>
            <person name="Rego C."/>
            <person name="Larignon P."/>
            <person name="Fontaine F."/>
            <person name="Lebrun M.-H."/>
        </authorList>
    </citation>
    <scope>NUCLEOTIDE SEQUENCE [LARGE SCALE GENOMIC DNA]</scope>
    <source>
        <strain evidence="12 13">F98.1</strain>
    </source>
</reference>
<proteinExistence type="inferred from homology"/>
<dbReference type="InterPro" id="IPR022398">
    <property type="entry name" value="Peptidase_S8_His-AS"/>
</dbReference>
<evidence type="ECO:0000256" key="3">
    <source>
        <dbReference type="ARBA" id="ARBA00022729"/>
    </source>
</evidence>
<dbReference type="FunFam" id="3.40.50.200:FF:000007">
    <property type="entry name" value="Subtilisin-like serine protease"/>
    <property type="match status" value="1"/>
</dbReference>
<gene>
    <name evidence="12" type="ORF">BK809_0007354</name>
</gene>
<name>A0A1S8BJ30_9PEZI</name>
<dbReference type="InterPro" id="IPR023828">
    <property type="entry name" value="Peptidase_S8_Ser-AS"/>
</dbReference>
<dbReference type="EMBL" id="MSZU01000076">
    <property type="protein sequence ID" value="OMP87268.1"/>
    <property type="molecule type" value="Genomic_DNA"/>
</dbReference>
<evidence type="ECO:0000256" key="5">
    <source>
        <dbReference type="ARBA" id="ARBA00022825"/>
    </source>
</evidence>
<evidence type="ECO:0000256" key="9">
    <source>
        <dbReference type="SAM" id="SignalP"/>
    </source>
</evidence>